<dbReference type="Pfam" id="PF02515">
    <property type="entry name" value="CoA_transf_3"/>
    <property type="match status" value="1"/>
</dbReference>
<name>A0A1S1Q9C5_9ACTN</name>
<reference evidence="2" key="1">
    <citation type="submission" date="2016-07" db="EMBL/GenBank/DDBJ databases">
        <title>Sequence Frankia sp. strain CcI1.17.</title>
        <authorList>
            <person name="Ghodhbane-Gtari F."/>
            <person name="Swanson E."/>
            <person name="Gueddou A."/>
            <person name="Morris K."/>
            <person name="Hezbri K."/>
            <person name="Ktari A."/>
            <person name="Nouioui I."/>
            <person name="Abebe-Akele F."/>
            <person name="Simpson S."/>
            <person name="Thomas K."/>
            <person name="Gtari M."/>
            <person name="Tisa L.S."/>
            <person name="Hurst S."/>
        </authorList>
    </citation>
    <scope>NUCLEOTIDE SEQUENCE [LARGE SCALE GENOMIC DNA]</scope>
    <source>
        <strain evidence="2">Cc1.17</strain>
    </source>
</reference>
<dbReference type="PANTHER" id="PTHR48228:SF5">
    <property type="entry name" value="ALPHA-METHYLACYL-COA RACEMASE"/>
    <property type="match status" value="1"/>
</dbReference>
<sequence length="377" mass="40903">MRILEIAGRGPGPFAGMLLADMGAEILRIDRPDPPARPQAPDHRLELYNRGRRSVVVDLKHEAGPEVVLRLAERADAIYEGYRPGVAERLGIGPDACLRRNPRIVYGRGTGWGQTGPLASKAGHDINYIALAGALDPLGYAGGPPAIPLNLIGDYAGGGMMLAFGIVCALLEARGSGRGQVVDAAMVDGASLLMTLYHGRRMMGTWSDERGTNYVDSGAPFYNVYETSDHRYVAIGAIEPKFQRVLFDAIGVDLDGITMPVSSVDRTDWAELRRRLAAVFATRTRDEWTKLLADVDGCYSPVLGLGEVSEHPHHQARDGFPELDGIPQPAPAPRFGRTPAAFGTAPPRPGEHTREALAEWGFTDDELQTLHRDRAVR</sequence>
<dbReference type="Gene3D" id="3.30.1540.10">
    <property type="entry name" value="formyl-coa transferase, domain 3"/>
    <property type="match status" value="1"/>
</dbReference>
<organism evidence="1 2">
    <name type="scientific">Parafrankia colletiae</name>
    <dbReference type="NCBI Taxonomy" id="573497"/>
    <lineage>
        <taxon>Bacteria</taxon>
        <taxon>Bacillati</taxon>
        <taxon>Actinomycetota</taxon>
        <taxon>Actinomycetes</taxon>
        <taxon>Frankiales</taxon>
        <taxon>Frankiaceae</taxon>
        <taxon>Parafrankia</taxon>
    </lineage>
</organism>
<dbReference type="PANTHER" id="PTHR48228">
    <property type="entry name" value="SUCCINYL-COA--D-CITRAMALATE COA-TRANSFERASE"/>
    <property type="match status" value="1"/>
</dbReference>
<dbReference type="EMBL" id="MBLM01000170">
    <property type="protein sequence ID" value="OHV28814.1"/>
    <property type="molecule type" value="Genomic_DNA"/>
</dbReference>
<keyword evidence="2" id="KW-1185">Reference proteome</keyword>
<evidence type="ECO:0000313" key="2">
    <source>
        <dbReference type="Proteomes" id="UP000179627"/>
    </source>
</evidence>
<dbReference type="InterPro" id="IPR003673">
    <property type="entry name" value="CoA-Trfase_fam_III"/>
</dbReference>
<dbReference type="InterPro" id="IPR044855">
    <property type="entry name" value="CoA-Trfase_III_dom3_sf"/>
</dbReference>
<gene>
    <name evidence="1" type="ORF">CC117_29760</name>
</gene>
<dbReference type="GO" id="GO:0003824">
    <property type="term" value="F:catalytic activity"/>
    <property type="evidence" value="ECO:0007669"/>
    <property type="project" value="InterPro"/>
</dbReference>
<dbReference type="Proteomes" id="UP000179627">
    <property type="component" value="Unassembled WGS sequence"/>
</dbReference>
<comment type="caution">
    <text evidence="1">The sequence shown here is derived from an EMBL/GenBank/DDBJ whole genome shotgun (WGS) entry which is preliminary data.</text>
</comment>
<evidence type="ECO:0000313" key="1">
    <source>
        <dbReference type="EMBL" id="OHV28814.1"/>
    </source>
</evidence>
<dbReference type="InterPro" id="IPR050509">
    <property type="entry name" value="CoA-transferase_III"/>
</dbReference>
<accession>A0A1S1Q9C5</accession>
<dbReference type="AlphaFoldDB" id="A0A1S1Q9C5"/>
<dbReference type="SUPFAM" id="SSF89796">
    <property type="entry name" value="CoA-transferase family III (CaiB/BaiF)"/>
    <property type="match status" value="1"/>
</dbReference>
<dbReference type="InterPro" id="IPR023606">
    <property type="entry name" value="CoA-Trfase_III_dom_1_sf"/>
</dbReference>
<protein>
    <submittedName>
        <fullName evidence="1">Carnitine dehydratase</fullName>
    </submittedName>
</protein>
<proteinExistence type="predicted"/>
<dbReference type="Gene3D" id="3.40.50.10540">
    <property type="entry name" value="Crotonobetainyl-coa:carnitine coa-transferase, domain 1"/>
    <property type="match status" value="1"/>
</dbReference>